<dbReference type="EMBL" id="VFPS01000001">
    <property type="protein sequence ID" value="TQN00765.1"/>
    <property type="molecule type" value="Genomic_DNA"/>
</dbReference>
<evidence type="ECO:0000256" key="1">
    <source>
        <dbReference type="SAM" id="Phobius"/>
    </source>
</evidence>
<accession>A0A4Y3UIP5</accession>
<sequence>MTGDARDGEPRPPRPIATRWILAWAASVAAVAIVVGGLVFRLAAMPPVPTASGARQVETLTQPVEAGEWLKRWAGGESVRVFSFEGLTVARTPWSMFGQGDDDCLFVVADQRIGDDGSINGPIYTGCRAGSFPATAEFLVGIDSPQQLRDRFGDGTALQFVLGGDVVGVFVGAPVPSPTPTPTPTTTA</sequence>
<proteinExistence type="predicted"/>
<feature type="transmembrane region" description="Helical" evidence="1">
    <location>
        <begin position="20"/>
        <end position="40"/>
    </location>
</feature>
<comment type="caution">
    <text evidence="2">The sequence shown here is derived from an EMBL/GenBank/DDBJ whole genome shotgun (WGS) entry which is preliminary data.</text>
</comment>
<keyword evidence="1" id="KW-0812">Transmembrane</keyword>
<keyword evidence="1" id="KW-1133">Transmembrane helix</keyword>
<organism evidence="2 3">
    <name type="scientific">Microbacterium lacticum</name>
    <dbReference type="NCBI Taxonomy" id="33885"/>
    <lineage>
        <taxon>Bacteria</taxon>
        <taxon>Bacillati</taxon>
        <taxon>Actinomycetota</taxon>
        <taxon>Actinomycetes</taxon>
        <taxon>Micrococcales</taxon>
        <taxon>Microbacteriaceae</taxon>
        <taxon>Microbacterium</taxon>
    </lineage>
</organism>
<evidence type="ECO:0000313" key="3">
    <source>
        <dbReference type="Proteomes" id="UP000319804"/>
    </source>
</evidence>
<evidence type="ECO:0000313" key="2">
    <source>
        <dbReference type="EMBL" id="TQN00765.1"/>
    </source>
</evidence>
<protein>
    <submittedName>
        <fullName evidence="2">Uncharacterized protein</fullName>
    </submittedName>
</protein>
<reference evidence="2 3" key="1">
    <citation type="submission" date="2019-06" db="EMBL/GenBank/DDBJ databases">
        <title>Sequencing the genomes of 1000 actinobacteria strains.</title>
        <authorList>
            <person name="Klenk H.-P."/>
        </authorList>
    </citation>
    <scope>NUCLEOTIDE SEQUENCE [LARGE SCALE GENOMIC DNA]</scope>
    <source>
        <strain evidence="2 3">DSM 20427</strain>
    </source>
</reference>
<keyword evidence="1" id="KW-0472">Membrane</keyword>
<gene>
    <name evidence="2" type="ORF">FHX68_0885</name>
</gene>
<dbReference type="OrthoDB" id="5061092at2"/>
<keyword evidence="3" id="KW-1185">Reference proteome</keyword>
<dbReference type="RefSeq" id="WP_141379257.1">
    <property type="nucleotide sequence ID" value="NZ_BJNA01000004.1"/>
</dbReference>
<name>A0A4Y3UIP5_9MICO</name>
<dbReference type="Proteomes" id="UP000319804">
    <property type="component" value="Unassembled WGS sequence"/>
</dbReference>
<dbReference type="AlphaFoldDB" id="A0A4Y3UIP5"/>